<evidence type="ECO:0000313" key="1">
    <source>
        <dbReference type="EMBL" id="HGU16386.1"/>
    </source>
</evidence>
<proteinExistence type="predicted"/>
<reference evidence="1" key="1">
    <citation type="journal article" date="2020" name="mSystems">
        <title>Genome- and Community-Level Interaction Insights into Carbon Utilization and Element Cycling Functions of Hydrothermarchaeota in Hydrothermal Sediment.</title>
        <authorList>
            <person name="Zhou Z."/>
            <person name="Liu Y."/>
            <person name="Xu W."/>
            <person name="Pan J."/>
            <person name="Luo Z.H."/>
            <person name="Li M."/>
        </authorList>
    </citation>
    <scope>NUCLEOTIDE SEQUENCE [LARGE SCALE GENOMIC DNA]</scope>
    <source>
        <strain evidence="1">SpSt-711</strain>
    </source>
</reference>
<name>A0A7V4JRE7_9BACT</name>
<protein>
    <submittedName>
        <fullName evidence="1">Uncharacterized protein</fullName>
    </submittedName>
</protein>
<dbReference type="EMBL" id="DTEI01000126">
    <property type="protein sequence ID" value="HGU16386.1"/>
    <property type="molecule type" value="Genomic_DNA"/>
</dbReference>
<organism evidence="1">
    <name type="scientific">Thermodesulfobacterium geofontis</name>
    <dbReference type="NCBI Taxonomy" id="1295609"/>
    <lineage>
        <taxon>Bacteria</taxon>
        <taxon>Pseudomonadati</taxon>
        <taxon>Thermodesulfobacteriota</taxon>
        <taxon>Thermodesulfobacteria</taxon>
        <taxon>Thermodesulfobacteriales</taxon>
        <taxon>Thermodesulfobacteriaceae</taxon>
        <taxon>Thermodesulfobacterium</taxon>
    </lineage>
</organism>
<gene>
    <name evidence="1" type="ORF">ENU91_07080</name>
</gene>
<dbReference type="AlphaFoldDB" id="A0A7V4JRE7"/>
<comment type="caution">
    <text evidence="1">The sequence shown here is derived from an EMBL/GenBank/DDBJ whole genome shotgun (WGS) entry which is preliminary data.</text>
</comment>
<accession>A0A7V4JRE7</accession>
<sequence>MIKVFMSNGSIEYFLKLKEIYESFFKKKLKEDNFIKEKLETLLKAINNSKRVFIETGSFDFCAKCAKSGEKCCQAGLEWKLRKEEFFINLLLAEKIRFSIEFNLERPEDCLFLGKKGCSLIFTPLFCRNFFCDKLSKFLGHEKLVKIQQTMEDEAVFGFELSDYITKKYLIPYFNLLR</sequence>